<keyword evidence="7" id="KW-0472">Membrane</keyword>
<sequence length="404" mass="43370">MGPSFSCYGKAYSASFAGAAALFVTGIGFGLSGALLLLHSEQNNIAIWPGLRRRVSESKEETSCQAPPIRDDFMDLIGNTPMVVIQSLSKETGCRILGKCEYLNPGGSSKDRVAKNIVREAEEQGYLKEGGTIVEGTSGSTGISLAQVARSRGYSCCIVMPDDQAKEKRDLITALGAKIKLVKPAAIVNQNHYVNEARKLANGIPGGFFANQFETMANFRAHALYTGPEIWKQTSGNIDAFVMSSGTGGTIAGVGSFLKAKNPRIQVVLADPPGSSLYHKINSGVLYTDEQAEKTQKRHRYDTITEGVGIDRLTTNMAAGLASIDEAYRVSDEETASMARYILKNDGLFLGSSAALNLVVAKKVAKQLGPGHTVVTILCGSGSRELTKLHNPDFIEKELKIRIQ</sequence>
<dbReference type="Gene3D" id="3.40.50.1100">
    <property type="match status" value="2"/>
</dbReference>
<feature type="domain" description="Tryptophan synthase beta chain-like PALP" evidence="8">
    <location>
        <begin position="75"/>
        <end position="380"/>
    </location>
</feature>
<dbReference type="InterPro" id="IPR001926">
    <property type="entry name" value="TrpB-like_PALP"/>
</dbReference>
<evidence type="ECO:0000259" key="8">
    <source>
        <dbReference type="Pfam" id="PF00291"/>
    </source>
</evidence>
<evidence type="ECO:0000256" key="7">
    <source>
        <dbReference type="SAM" id="Phobius"/>
    </source>
</evidence>
<dbReference type="GO" id="GO:0019344">
    <property type="term" value="P:cysteine biosynthetic process"/>
    <property type="evidence" value="ECO:0007669"/>
    <property type="project" value="UniProtKB-KW"/>
</dbReference>
<evidence type="ECO:0000256" key="4">
    <source>
        <dbReference type="ARBA" id="ARBA00022679"/>
    </source>
</evidence>
<dbReference type="GO" id="GO:0016740">
    <property type="term" value="F:transferase activity"/>
    <property type="evidence" value="ECO:0007669"/>
    <property type="project" value="UniProtKB-KW"/>
</dbReference>
<feature type="transmembrane region" description="Helical" evidence="7">
    <location>
        <begin position="12"/>
        <end position="38"/>
    </location>
</feature>
<comment type="cofactor">
    <cofactor evidence="1">
        <name>pyridoxal 5'-phosphate</name>
        <dbReference type="ChEBI" id="CHEBI:597326"/>
    </cofactor>
</comment>
<comment type="similarity">
    <text evidence="2">Belongs to the cysteine synthase/cystathionine beta-synthase family.</text>
</comment>
<keyword evidence="5" id="KW-0663">Pyridoxal phosphate</keyword>
<keyword evidence="4" id="KW-0808">Transferase</keyword>
<dbReference type="AlphaFoldDB" id="A0A7S3PJ50"/>
<evidence type="ECO:0000313" key="9">
    <source>
        <dbReference type="EMBL" id="CAE0441000.1"/>
    </source>
</evidence>
<dbReference type="PANTHER" id="PTHR10314">
    <property type="entry name" value="CYSTATHIONINE BETA-SYNTHASE"/>
    <property type="match status" value="1"/>
</dbReference>
<dbReference type="CDD" id="cd01561">
    <property type="entry name" value="CBS_like"/>
    <property type="match status" value="1"/>
</dbReference>
<reference evidence="9" key="1">
    <citation type="submission" date="2021-01" db="EMBL/GenBank/DDBJ databases">
        <authorList>
            <person name="Corre E."/>
            <person name="Pelletier E."/>
            <person name="Niang G."/>
            <person name="Scheremetjew M."/>
            <person name="Finn R."/>
            <person name="Kale V."/>
            <person name="Holt S."/>
            <person name="Cochrane G."/>
            <person name="Meng A."/>
            <person name="Brown T."/>
            <person name="Cohen L."/>
        </authorList>
    </citation>
    <scope>NUCLEOTIDE SEQUENCE</scope>
    <source>
        <strain evidence="9">GSBS06</strain>
    </source>
</reference>
<dbReference type="FunFam" id="3.40.50.1100:FF:000016">
    <property type="entry name" value="Cysteine synthase A"/>
    <property type="match status" value="1"/>
</dbReference>
<keyword evidence="7" id="KW-1133">Transmembrane helix</keyword>
<keyword evidence="3" id="KW-0028">Amino-acid biosynthesis</keyword>
<keyword evidence="7" id="KW-0812">Transmembrane</keyword>
<proteinExistence type="inferred from homology"/>
<protein>
    <recommendedName>
        <fullName evidence="8">Tryptophan synthase beta chain-like PALP domain-containing protein</fullName>
    </recommendedName>
</protein>
<dbReference type="EMBL" id="HBIN01014693">
    <property type="protein sequence ID" value="CAE0441000.1"/>
    <property type="molecule type" value="Transcribed_RNA"/>
</dbReference>
<gene>
    <name evidence="9" type="ORF">ASTO00021_LOCUS11131</name>
</gene>
<dbReference type="InterPro" id="IPR036052">
    <property type="entry name" value="TrpB-like_PALP_sf"/>
</dbReference>
<accession>A0A7S3PJ50</accession>
<evidence type="ECO:0000256" key="1">
    <source>
        <dbReference type="ARBA" id="ARBA00001933"/>
    </source>
</evidence>
<dbReference type="SUPFAM" id="SSF53686">
    <property type="entry name" value="Tryptophan synthase beta subunit-like PLP-dependent enzymes"/>
    <property type="match status" value="1"/>
</dbReference>
<evidence type="ECO:0000256" key="3">
    <source>
        <dbReference type="ARBA" id="ARBA00022605"/>
    </source>
</evidence>
<evidence type="ECO:0000256" key="5">
    <source>
        <dbReference type="ARBA" id="ARBA00022898"/>
    </source>
</evidence>
<organism evidence="9">
    <name type="scientific">Aplanochytrium stocchinoi</name>
    <dbReference type="NCBI Taxonomy" id="215587"/>
    <lineage>
        <taxon>Eukaryota</taxon>
        <taxon>Sar</taxon>
        <taxon>Stramenopiles</taxon>
        <taxon>Bigyra</taxon>
        <taxon>Labyrinthulomycetes</taxon>
        <taxon>Thraustochytrida</taxon>
        <taxon>Thraustochytriidae</taxon>
        <taxon>Aplanochytrium</taxon>
    </lineage>
</organism>
<dbReference type="InterPro" id="IPR050214">
    <property type="entry name" value="Cys_Synth/Cystath_Beta-Synth"/>
</dbReference>
<keyword evidence="6" id="KW-0198">Cysteine biosynthesis</keyword>
<evidence type="ECO:0000256" key="2">
    <source>
        <dbReference type="ARBA" id="ARBA00007103"/>
    </source>
</evidence>
<dbReference type="Pfam" id="PF00291">
    <property type="entry name" value="PALP"/>
    <property type="match status" value="1"/>
</dbReference>
<name>A0A7S3PJ50_9STRA</name>
<evidence type="ECO:0000256" key="6">
    <source>
        <dbReference type="ARBA" id="ARBA00023192"/>
    </source>
</evidence>